<dbReference type="GeneID" id="109483825"/>
<dbReference type="InterPro" id="IPR027918">
    <property type="entry name" value="HYLS1_C_dom"/>
</dbReference>
<dbReference type="InterPro" id="IPR052319">
    <property type="entry name" value="Centriolar_ciliogenesis_assoc"/>
</dbReference>
<evidence type="ECO:0000313" key="10">
    <source>
        <dbReference type="Proteomes" id="UP000515135"/>
    </source>
</evidence>
<evidence type="ECO:0000256" key="2">
    <source>
        <dbReference type="ARBA" id="ARBA00004138"/>
    </source>
</evidence>
<proteinExistence type="inferred from homology"/>
<evidence type="ECO:0000259" key="9">
    <source>
        <dbReference type="Pfam" id="PF15311"/>
    </source>
</evidence>
<sequence>MSDESSEFTEDDIRRQLAALGYHDVPDYRLKQFARDLRELVQHDRSKASSQDQSFASSTSRVDSSVSAQPAFLLRQPTRANPSHLYGPDRHDPVEQPGYGKENQTTRNFPVGHDRDTGFSREQTTPKSYYNRPTTAPARPAGYTQASSANDSRNESIARVPKRKVLRKINGESRVFDESLTTESEADDMSELGERLAGLPINEEDSYLSEDDVSQYRRQRPHSAGLWPHRPAGDEESEYAPHLPRSFIRPTVRLPQNRKSVKTDPVNRFHFYNQQWAAQKAPEEKKHKDLRWNIRELMMQKDEVVQKPQRVYVPNSYVVPTNKKRQALRWEVRHDIARGVLPQY</sequence>
<evidence type="ECO:0000256" key="1">
    <source>
        <dbReference type="ARBA" id="ARBA00004114"/>
    </source>
</evidence>
<keyword evidence="6" id="KW-0206">Cytoskeleton</keyword>
<organism evidence="10 11">
    <name type="scientific">Branchiostoma belcheri</name>
    <name type="common">Amphioxus</name>
    <dbReference type="NCBI Taxonomy" id="7741"/>
    <lineage>
        <taxon>Eukaryota</taxon>
        <taxon>Metazoa</taxon>
        <taxon>Chordata</taxon>
        <taxon>Cephalochordata</taxon>
        <taxon>Leptocardii</taxon>
        <taxon>Amphioxiformes</taxon>
        <taxon>Branchiostomatidae</taxon>
        <taxon>Branchiostoma</taxon>
    </lineage>
</organism>
<evidence type="ECO:0000256" key="5">
    <source>
        <dbReference type="ARBA" id="ARBA00022794"/>
    </source>
</evidence>
<feature type="region of interest" description="Disordered" evidence="8">
    <location>
        <begin position="42"/>
        <end position="158"/>
    </location>
</feature>
<dbReference type="KEGG" id="bbel:109483825"/>
<feature type="compositionally biased region" description="Polar residues" evidence="8">
    <location>
        <begin position="120"/>
        <end position="134"/>
    </location>
</feature>
<name>A0A6P4ZZW8_BRABE</name>
<reference evidence="11" key="1">
    <citation type="submission" date="2025-08" db="UniProtKB">
        <authorList>
            <consortium name="RefSeq"/>
        </authorList>
    </citation>
    <scope>IDENTIFICATION</scope>
    <source>
        <tissue evidence="11">Gonad</tissue>
    </source>
</reference>
<keyword evidence="4" id="KW-0963">Cytoplasm</keyword>
<keyword evidence="5" id="KW-0970">Cilium biogenesis/degradation</keyword>
<protein>
    <submittedName>
        <fullName evidence="11">Hydrolethalus syndrome protein 1 homolog</fullName>
    </submittedName>
</protein>
<feature type="compositionally biased region" description="Low complexity" evidence="8">
    <location>
        <begin position="48"/>
        <end position="68"/>
    </location>
</feature>
<keyword evidence="7" id="KW-0966">Cell projection</keyword>
<evidence type="ECO:0000256" key="4">
    <source>
        <dbReference type="ARBA" id="ARBA00022490"/>
    </source>
</evidence>
<dbReference type="PANTHER" id="PTHR34174:SF1">
    <property type="entry name" value="CENTRIOLAR AND CILIOGENESIS-ASSOCIATED PROTEIN HYLS1"/>
    <property type="match status" value="1"/>
</dbReference>
<dbReference type="GO" id="GO:0097730">
    <property type="term" value="C:non-motile cilium"/>
    <property type="evidence" value="ECO:0007669"/>
    <property type="project" value="TreeGrafter"/>
</dbReference>
<feature type="domain" description="Centriolar and ciliogenesis-associated protein HYLS1 C-terminal" evidence="9">
    <location>
        <begin position="248"/>
        <end position="337"/>
    </location>
</feature>
<keyword evidence="10" id="KW-1185">Reference proteome</keyword>
<dbReference type="RefSeq" id="XP_019642533.1">
    <property type="nucleotide sequence ID" value="XM_019786974.1"/>
</dbReference>
<dbReference type="Proteomes" id="UP000515135">
    <property type="component" value="Unplaced"/>
</dbReference>
<evidence type="ECO:0000256" key="8">
    <source>
        <dbReference type="SAM" id="MobiDB-lite"/>
    </source>
</evidence>
<comment type="subcellular location">
    <subcellularLocation>
        <location evidence="2">Cell projection</location>
        <location evidence="2">Cilium</location>
    </subcellularLocation>
    <subcellularLocation>
        <location evidence="1">Cytoplasm</location>
        <location evidence="1">Cytoskeleton</location>
        <location evidence="1">Microtubule organizing center</location>
        <location evidence="1">Centrosome</location>
        <location evidence="1">Centriole</location>
    </subcellularLocation>
</comment>
<dbReference type="PANTHER" id="PTHR34174">
    <property type="entry name" value="HYDROLETHALUS SYNDROME PROTEIN 1"/>
    <property type="match status" value="1"/>
</dbReference>
<dbReference type="OrthoDB" id="6343432at2759"/>
<comment type="similarity">
    <text evidence="3">Belongs to the HYLS1 family.</text>
</comment>
<dbReference type="AlphaFoldDB" id="A0A6P4ZZW8"/>
<dbReference type="GO" id="GO:0005814">
    <property type="term" value="C:centriole"/>
    <property type="evidence" value="ECO:0007669"/>
    <property type="project" value="UniProtKB-SubCell"/>
</dbReference>
<gene>
    <name evidence="11" type="primary">LOC109483825</name>
</gene>
<evidence type="ECO:0000313" key="11">
    <source>
        <dbReference type="RefSeq" id="XP_019642533.1"/>
    </source>
</evidence>
<evidence type="ECO:0000256" key="7">
    <source>
        <dbReference type="ARBA" id="ARBA00023273"/>
    </source>
</evidence>
<evidence type="ECO:0000256" key="3">
    <source>
        <dbReference type="ARBA" id="ARBA00010091"/>
    </source>
</evidence>
<accession>A0A6P4ZZW8</accession>
<dbReference type="GO" id="GO:0060271">
    <property type="term" value="P:cilium assembly"/>
    <property type="evidence" value="ECO:0007669"/>
    <property type="project" value="TreeGrafter"/>
</dbReference>
<dbReference type="Pfam" id="PF15311">
    <property type="entry name" value="HYLS1_C"/>
    <property type="match status" value="1"/>
</dbReference>
<evidence type="ECO:0000256" key="6">
    <source>
        <dbReference type="ARBA" id="ARBA00023212"/>
    </source>
</evidence>